<dbReference type="Proteomes" id="UP001501585">
    <property type="component" value="Unassembled WGS sequence"/>
</dbReference>
<dbReference type="Gene3D" id="2.60.40.420">
    <property type="entry name" value="Cupredoxins - blue copper proteins"/>
    <property type="match status" value="1"/>
</dbReference>
<gene>
    <name evidence="6" type="ORF">GCM10009799_49930</name>
</gene>
<dbReference type="PANTHER" id="PTHR38439">
    <property type="entry name" value="AURACYANIN-B"/>
    <property type="match status" value="1"/>
</dbReference>
<protein>
    <recommendedName>
        <fullName evidence="5">EfeO-type cupredoxin-like domain-containing protein</fullName>
    </recommendedName>
</protein>
<evidence type="ECO:0000256" key="2">
    <source>
        <dbReference type="ARBA" id="ARBA00023008"/>
    </source>
</evidence>
<feature type="region of interest" description="Disordered" evidence="3">
    <location>
        <begin position="23"/>
        <end position="65"/>
    </location>
</feature>
<evidence type="ECO:0000313" key="7">
    <source>
        <dbReference type="Proteomes" id="UP001501585"/>
    </source>
</evidence>
<comment type="caution">
    <text evidence="6">The sequence shown here is derived from an EMBL/GenBank/DDBJ whole genome shotgun (WGS) entry which is preliminary data.</text>
</comment>
<feature type="signal peptide" evidence="4">
    <location>
        <begin position="1"/>
        <end position="21"/>
    </location>
</feature>
<dbReference type="InterPro" id="IPR050845">
    <property type="entry name" value="Cu-binding_ET"/>
</dbReference>
<dbReference type="InterPro" id="IPR033138">
    <property type="entry name" value="Cu_oxidase_CS"/>
</dbReference>
<evidence type="ECO:0000256" key="4">
    <source>
        <dbReference type="SAM" id="SignalP"/>
    </source>
</evidence>
<dbReference type="InterPro" id="IPR008972">
    <property type="entry name" value="Cupredoxin"/>
</dbReference>
<keyword evidence="7" id="KW-1185">Reference proteome</keyword>
<dbReference type="PROSITE" id="PS51257">
    <property type="entry name" value="PROKAR_LIPOPROTEIN"/>
    <property type="match status" value="1"/>
</dbReference>
<accession>A0ABP5F766</accession>
<keyword evidence="1" id="KW-0479">Metal-binding</keyword>
<evidence type="ECO:0000259" key="5">
    <source>
        <dbReference type="Pfam" id="PF13473"/>
    </source>
</evidence>
<organism evidence="6 7">
    <name type="scientific">Nocardiopsis rhodophaea</name>
    <dbReference type="NCBI Taxonomy" id="280238"/>
    <lineage>
        <taxon>Bacteria</taxon>
        <taxon>Bacillati</taxon>
        <taxon>Actinomycetota</taxon>
        <taxon>Actinomycetes</taxon>
        <taxon>Streptosporangiales</taxon>
        <taxon>Nocardiopsidaceae</taxon>
        <taxon>Nocardiopsis</taxon>
    </lineage>
</organism>
<feature type="chain" id="PRO_5047476152" description="EfeO-type cupredoxin-like domain-containing protein" evidence="4">
    <location>
        <begin position="22"/>
        <end position="156"/>
    </location>
</feature>
<dbReference type="EMBL" id="BAAAPC010000031">
    <property type="protein sequence ID" value="GAA2015772.1"/>
    <property type="molecule type" value="Genomic_DNA"/>
</dbReference>
<dbReference type="RefSeq" id="WP_344165527.1">
    <property type="nucleotide sequence ID" value="NZ_BAAAPC010000031.1"/>
</dbReference>
<dbReference type="PROSITE" id="PS00079">
    <property type="entry name" value="MULTICOPPER_OXIDASE1"/>
    <property type="match status" value="1"/>
</dbReference>
<evidence type="ECO:0000313" key="6">
    <source>
        <dbReference type="EMBL" id="GAA2015772.1"/>
    </source>
</evidence>
<dbReference type="PROSITE" id="PS00196">
    <property type="entry name" value="COPPER_BLUE"/>
    <property type="match status" value="1"/>
</dbReference>
<dbReference type="SUPFAM" id="SSF49503">
    <property type="entry name" value="Cupredoxins"/>
    <property type="match status" value="1"/>
</dbReference>
<proteinExistence type="predicted"/>
<sequence>MSRLALSAAALAVLLGVAACGGEGSEPAAGDNAATQQETGEGRGTAENDNNPAEDTATDTADAPTPVEAVSVKASEFSFEGIPDTLPAGTIKFDFDNVGEAEHNLVIEELGDTKVVEAQPGGQDSGTAELEPGEYTFYCSIPGHREAGMWVKVTVE</sequence>
<reference evidence="7" key="1">
    <citation type="journal article" date="2019" name="Int. J. Syst. Evol. Microbiol.">
        <title>The Global Catalogue of Microorganisms (GCM) 10K type strain sequencing project: providing services to taxonomists for standard genome sequencing and annotation.</title>
        <authorList>
            <consortium name="The Broad Institute Genomics Platform"/>
            <consortium name="The Broad Institute Genome Sequencing Center for Infectious Disease"/>
            <person name="Wu L."/>
            <person name="Ma J."/>
        </authorList>
    </citation>
    <scope>NUCLEOTIDE SEQUENCE [LARGE SCALE GENOMIC DNA]</scope>
    <source>
        <strain evidence="7">JCM 15313</strain>
    </source>
</reference>
<dbReference type="InterPro" id="IPR028871">
    <property type="entry name" value="BlueCu_1_BS"/>
</dbReference>
<feature type="compositionally biased region" description="Low complexity" evidence="3">
    <location>
        <begin position="48"/>
        <end position="65"/>
    </location>
</feature>
<dbReference type="Pfam" id="PF13473">
    <property type="entry name" value="Cupredoxin_1"/>
    <property type="match status" value="1"/>
</dbReference>
<name>A0ABP5F766_9ACTN</name>
<evidence type="ECO:0000256" key="3">
    <source>
        <dbReference type="SAM" id="MobiDB-lite"/>
    </source>
</evidence>
<feature type="domain" description="EfeO-type cupredoxin-like" evidence="5">
    <location>
        <begin position="60"/>
        <end position="143"/>
    </location>
</feature>
<keyword evidence="2" id="KW-0186">Copper</keyword>
<keyword evidence="4" id="KW-0732">Signal</keyword>
<dbReference type="PANTHER" id="PTHR38439:SF3">
    <property type="entry name" value="COPPER-RESISTANT CUPROPROTEIN COPI"/>
    <property type="match status" value="1"/>
</dbReference>
<dbReference type="InterPro" id="IPR028096">
    <property type="entry name" value="EfeO_Cupredoxin"/>
</dbReference>
<evidence type="ECO:0000256" key="1">
    <source>
        <dbReference type="ARBA" id="ARBA00022723"/>
    </source>
</evidence>